<accession>L1NHT5</accession>
<keyword evidence="3" id="KW-1185">Reference proteome</keyword>
<dbReference type="RefSeq" id="WP_009161667.1">
    <property type="nucleotide sequence ID" value="NZ_KB290974.1"/>
</dbReference>
<dbReference type="AlphaFoldDB" id="L1NHT5"/>
<dbReference type="PATRIC" id="fig|1127699.3.peg.454"/>
<evidence type="ECO:0000313" key="3">
    <source>
        <dbReference type="Proteomes" id="UP000010433"/>
    </source>
</evidence>
<evidence type="ECO:0000313" key="2">
    <source>
        <dbReference type="EMBL" id="EKY03079.1"/>
    </source>
</evidence>
<keyword evidence="1" id="KW-0732">Signal</keyword>
<name>L1NHT5_9BACT</name>
<dbReference type="EMBL" id="AMEP01000042">
    <property type="protein sequence ID" value="EKY03079.1"/>
    <property type="molecule type" value="Genomic_DNA"/>
</dbReference>
<dbReference type="InterPro" id="IPR035986">
    <property type="entry name" value="PKD_dom_sf"/>
</dbReference>
<gene>
    <name evidence="2" type="ORF">HMPREF9151_00498</name>
</gene>
<comment type="caution">
    <text evidence="2">The sequence shown here is derived from an EMBL/GenBank/DDBJ whole genome shotgun (WGS) entry which is preliminary data.</text>
</comment>
<proteinExistence type="predicted"/>
<dbReference type="HOGENOM" id="CLU_079879_0_0_10"/>
<feature type="chain" id="PRO_5003954630" description="Gliding motility-associated C-terminal domain-containing protein" evidence="1">
    <location>
        <begin position="20"/>
        <end position="229"/>
    </location>
</feature>
<dbReference type="NCBIfam" id="TIGR04131">
    <property type="entry name" value="Bac_Flav_CTERM"/>
    <property type="match status" value="1"/>
</dbReference>
<dbReference type="OrthoDB" id="1123245at2"/>
<evidence type="ECO:0008006" key="4">
    <source>
        <dbReference type="Google" id="ProtNLM"/>
    </source>
</evidence>
<dbReference type="STRING" id="1127699.HMPREF9151_00498"/>
<reference evidence="2 3" key="1">
    <citation type="submission" date="2012-05" db="EMBL/GenBank/DDBJ databases">
        <authorList>
            <person name="Weinstock G."/>
            <person name="Sodergren E."/>
            <person name="Lobos E.A."/>
            <person name="Fulton L."/>
            <person name="Fulton R."/>
            <person name="Courtney L."/>
            <person name="Fronick C."/>
            <person name="O'Laughlin M."/>
            <person name="Godfrey J."/>
            <person name="Wilson R.M."/>
            <person name="Miner T."/>
            <person name="Farmer C."/>
            <person name="Delehaunty K."/>
            <person name="Cordes M."/>
            <person name="Minx P."/>
            <person name="Tomlinson C."/>
            <person name="Chen J."/>
            <person name="Wollam A."/>
            <person name="Pepin K.H."/>
            <person name="Bhonagiri V."/>
            <person name="Zhang X."/>
            <person name="Suruliraj S."/>
            <person name="Warren W."/>
            <person name="Mitreva M."/>
            <person name="Mardis E.R."/>
            <person name="Wilson R.K."/>
        </authorList>
    </citation>
    <scope>NUCLEOTIDE SEQUENCE [LARGE SCALE GENOMIC DNA]</scope>
    <source>
        <strain evidence="2 3">F0055</strain>
    </source>
</reference>
<protein>
    <recommendedName>
        <fullName evidence="4">Gliding motility-associated C-terminal domain-containing protein</fullName>
    </recommendedName>
</protein>
<sequence>MKYISAIILAWTFGIQAFAQTAPTINPLATFWGENGEEQSNNYSGSAPLRARFEANTEHADGWTAYYEWHFYMQGKQQFPYLIRYEKDTEYTFATTGTHLIELYATFVQGTDTIRYTQEYWASEDPIRVAISESKLEMPNAFSPNGDGINDVYKAKDGYRSLVEFQAYIFNRWGQKLYEWTDPTGGWDGRFNGKDVKEGVYFVLVNARGADGRVFNIRRDVNLLRSYTE</sequence>
<feature type="signal peptide" evidence="1">
    <location>
        <begin position="1"/>
        <end position="19"/>
    </location>
</feature>
<dbReference type="Proteomes" id="UP000010433">
    <property type="component" value="Unassembled WGS sequence"/>
</dbReference>
<evidence type="ECO:0000256" key="1">
    <source>
        <dbReference type="SAM" id="SignalP"/>
    </source>
</evidence>
<organism evidence="2 3">
    <name type="scientific">Hoylesella saccharolytica F0055</name>
    <dbReference type="NCBI Taxonomy" id="1127699"/>
    <lineage>
        <taxon>Bacteria</taxon>
        <taxon>Pseudomonadati</taxon>
        <taxon>Bacteroidota</taxon>
        <taxon>Bacteroidia</taxon>
        <taxon>Bacteroidales</taxon>
        <taxon>Prevotellaceae</taxon>
        <taxon>Hoylesella</taxon>
    </lineage>
</organism>
<dbReference type="InterPro" id="IPR026341">
    <property type="entry name" value="T9SS_type_B"/>
</dbReference>
<dbReference type="SUPFAM" id="SSF49299">
    <property type="entry name" value="PKD domain"/>
    <property type="match status" value="1"/>
</dbReference>
<dbReference type="Pfam" id="PF13585">
    <property type="entry name" value="CHU_C"/>
    <property type="match status" value="1"/>
</dbReference>